<evidence type="ECO:0000256" key="1">
    <source>
        <dbReference type="SAM" id="MobiDB-lite"/>
    </source>
</evidence>
<protein>
    <recommendedName>
        <fullName evidence="4">DUF2934 domain-containing protein</fullName>
    </recommendedName>
</protein>
<name>A0A8E2QDN0_9GAMM</name>
<dbReference type="AlphaFoldDB" id="A0A8E2QDN0"/>
<dbReference type="RefSeq" id="WP_102828471.1">
    <property type="nucleotide sequence ID" value="NZ_CP065721.1"/>
</dbReference>
<comment type="caution">
    <text evidence="2">The sequence shown here is derived from an EMBL/GenBank/DDBJ whole genome shotgun (WGS) entry which is preliminary data.</text>
</comment>
<keyword evidence="3" id="KW-1185">Reference proteome</keyword>
<gene>
    <name evidence="2" type="ORF">CXK95_09690</name>
</gene>
<feature type="compositionally biased region" description="Basic residues" evidence="1">
    <location>
        <begin position="101"/>
        <end position="112"/>
    </location>
</feature>
<evidence type="ECO:0000313" key="3">
    <source>
        <dbReference type="Proteomes" id="UP000235881"/>
    </source>
</evidence>
<organism evidence="2 3">
    <name type="scientific">Stutzerimonas degradans</name>
    <dbReference type="NCBI Taxonomy" id="2968968"/>
    <lineage>
        <taxon>Bacteria</taxon>
        <taxon>Pseudomonadati</taxon>
        <taxon>Pseudomonadota</taxon>
        <taxon>Gammaproteobacteria</taxon>
        <taxon>Pseudomonadales</taxon>
        <taxon>Pseudomonadaceae</taxon>
        <taxon>Stutzerimonas</taxon>
    </lineage>
</organism>
<evidence type="ECO:0008006" key="4">
    <source>
        <dbReference type="Google" id="ProtNLM"/>
    </source>
</evidence>
<proteinExistence type="predicted"/>
<feature type="region of interest" description="Disordered" evidence="1">
    <location>
        <begin position="36"/>
        <end position="112"/>
    </location>
</feature>
<dbReference type="Proteomes" id="UP000235881">
    <property type="component" value="Unassembled WGS sequence"/>
</dbReference>
<dbReference type="EMBL" id="POUK01000003">
    <property type="protein sequence ID" value="PNF76672.1"/>
    <property type="molecule type" value="Genomic_DNA"/>
</dbReference>
<dbReference type="Pfam" id="PF11154">
    <property type="entry name" value="DUF2934"/>
    <property type="match status" value="1"/>
</dbReference>
<dbReference type="InterPro" id="IPR021327">
    <property type="entry name" value="DUF2934"/>
</dbReference>
<sequence length="112" mass="12074">MNPEEQRIREFAYQIWQSEGCPHGQEERHWEMARKLVEAQQSAPSAKLASRARKPASKPTEVAAGAGAPASKPRAARATTKKVASPAAAGDAPQPAPQPTRKPRSPRAKKDA</sequence>
<reference evidence="2 3" key="1">
    <citation type="submission" date="2018-01" db="EMBL/GenBank/DDBJ databases">
        <title>Denitrification phenotypes of diverse strains of Pseudomonas stutzeri.</title>
        <authorList>
            <person name="Milligan D.A."/>
            <person name="Bergaust L."/>
            <person name="Bakken L.R."/>
            <person name="Frostegard A."/>
        </authorList>
    </citation>
    <scope>NUCLEOTIDE SEQUENCE [LARGE SCALE GENOMIC DNA]</scope>
    <source>
        <strain evidence="2 3">DSM 50238</strain>
    </source>
</reference>
<accession>A0A8E2QDN0</accession>
<evidence type="ECO:0000313" key="2">
    <source>
        <dbReference type="EMBL" id="PNF76672.1"/>
    </source>
</evidence>